<gene>
    <name evidence="1" type="primary">yccC_4</name>
    <name evidence="1" type="ORF">NCTC8622_06056</name>
</gene>
<proteinExistence type="predicted"/>
<evidence type="ECO:0000313" key="2">
    <source>
        <dbReference type="Proteomes" id="UP000254079"/>
    </source>
</evidence>
<name>A0A376UD28_ECOLX</name>
<evidence type="ECO:0000313" key="1">
    <source>
        <dbReference type="EMBL" id="STI86913.1"/>
    </source>
</evidence>
<dbReference type="Proteomes" id="UP000254079">
    <property type="component" value="Unassembled WGS sequence"/>
</dbReference>
<organism evidence="1 2">
    <name type="scientific">Escherichia coli</name>
    <dbReference type="NCBI Taxonomy" id="562"/>
    <lineage>
        <taxon>Bacteria</taxon>
        <taxon>Pseudomonadati</taxon>
        <taxon>Pseudomonadota</taxon>
        <taxon>Gammaproteobacteria</taxon>
        <taxon>Enterobacterales</taxon>
        <taxon>Enterobacteriaceae</taxon>
        <taxon>Escherichia</taxon>
    </lineage>
</organism>
<protein>
    <submittedName>
        <fullName evidence="1">Cryptic autophosphorylating protein tyrosine kinase Etk</fullName>
        <ecNumber evidence="1">2.7.10.-</ecNumber>
        <ecNumber evidence="1">2.7.10.2</ecNumber>
    </submittedName>
</protein>
<keyword evidence="1" id="KW-0808">Transferase</keyword>
<dbReference type="AlphaFoldDB" id="A0A376UD28"/>
<dbReference type="EC" id="2.7.10.2" evidence="1"/>
<dbReference type="GO" id="GO:0004715">
    <property type="term" value="F:non-membrane spanning protein tyrosine kinase activity"/>
    <property type="evidence" value="ECO:0007669"/>
    <property type="project" value="UniProtKB-EC"/>
</dbReference>
<sequence length="83" mass="10065">MLARAMLRRGVEAPEQLEEHGISVYATIPMSEWLDKRTRLRKKNLFSNQQRHRTKNIPSWLWITRRILLWKPYVRYEPVCTSL</sequence>
<dbReference type="EMBL" id="UGCP01000002">
    <property type="protein sequence ID" value="STI86913.1"/>
    <property type="molecule type" value="Genomic_DNA"/>
</dbReference>
<keyword evidence="1" id="KW-0418">Kinase</keyword>
<dbReference type="EC" id="2.7.10.-" evidence="1"/>
<reference evidence="1 2" key="1">
    <citation type="submission" date="2018-06" db="EMBL/GenBank/DDBJ databases">
        <authorList>
            <consortium name="Pathogen Informatics"/>
            <person name="Doyle S."/>
        </authorList>
    </citation>
    <scope>NUCLEOTIDE SEQUENCE [LARGE SCALE GENOMIC DNA]</scope>
    <source>
        <strain evidence="1 2">NCTC8622</strain>
    </source>
</reference>
<accession>A0A376UD28</accession>